<dbReference type="Gene3D" id="2.40.170.20">
    <property type="entry name" value="TonB-dependent receptor, beta-barrel domain"/>
    <property type="match status" value="1"/>
</dbReference>
<evidence type="ECO:0000259" key="12">
    <source>
        <dbReference type="Pfam" id="PF07715"/>
    </source>
</evidence>
<dbReference type="Pfam" id="PF07715">
    <property type="entry name" value="Plug"/>
    <property type="match status" value="1"/>
</dbReference>
<dbReference type="Pfam" id="PF13715">
    <property type="entry name" value="CarbopepD_reg_2"/>
    <property type="match status" value="1"/>
</dbReference>
<dbReference type="InterPro" id="IPR039426">
    <property type="entry name" value="TonB-dep_rcpt-like"/>
</dbReference>
<keyword evidence="3 8" id="KW-1134">Transmembrane beta strand</keyword>
<dbReference type="Proteomes" id="UP001597510">
    <property type="component" value="Unassembled WGS sequence"/>
</dbReference>
<evidence type="ECO:0000256" key="9">
    <source>
        <dbReference type="RuleBase" id="RU003357"/>
    </source>
</evidence>
<reference evidence="14" key="1">
    <citation type="journal article" date="2019" name="Int. J. Syst. Evol. Microbiol.">
        <title>The Global Catalogue of Microorganisms (GCM) 10K type strain sequencing project: providing services to taxonomists for standard genome sequencing and annotation.</title>
        <authorList>
            <consortium name="The Broad Institute Genomics Platform"/>
            <consortium name="The Broad Institute Genome Sequencing Center for Infectious Disease"/>
            <person name="Wu L."/>
            <person name="Ma J."/>
        </authorList>
    </citation>
    <scope>NUCLEOTIDE SEQUENCE [LARGE SCALE GENOMIC DNA]</scope>
    <source>
        <strain evidence="14">KCTC 52344</strain>
    </source>
</reference>
<feature type="chain" id="PRO_5047148451" evidence="10">
    <location>
        <begin position="28"/>
        <end position="1085"/>
    </location>
</feature>
<proteinExistence type="inferred from homology"/>
<comment type="subcellular location">
    <subcellularLocation>
        <location evidence="1 8">Cell outer membrane</location>
        <topology evidence="1 8">Multi-pass membrane protein</topology>
    </subcellularLocation>
</comment>
<evidence type="ECO:0000256" key="3">
    <source>
        <dbReference type="ARBA" id="ARBA00022452"/>
    </source>
</evidence>
<evidence type="ECO:0000256" key="1">
    <source>
        <dbReference type="ARBA" id="ARBA00004571"/>
    </source>
</evidence>
<keyword evidence="2 8" id="KW-0813">Transport</keyword>
<organism evidence="13 14">
    <name type="scientific">Emticicia soli</name>
    <dbReference type="NCBI Taxonomy" id="2027878"/>
    <lineage>
        <taxon>Bacteria</taxon>
        <taxon>Pseudomonadati</taxon>
        <taxon>Bacteroidota</taxon>
        <taxon>Cytophagia</taxon>
        <taxon>Cytophagales</taxon>
        <taxon>Leadbetterellaceae</taxon>
        <taxon>Emticicia</taxon>
    </lineage>
</organism>
<dbReference type="Pfam" id="PF00593">
    <property type="entry name" value="TonB_dep_Rec_b-barrel"/>
    <property type="match status" value="1"/>
</dbReference>
<evidence type="ECO:0000313" key="13">
    <source>
        <dbReference type="EMBL" id="MFD2520811.1"/>
    </source>
</evidence>
<evidence type="ECO:0000256" key="6">
    <source>
        <dbReference type="ARBA" id="ARBA00023136"/>
    </source>
</evidence>
<dbReference type="InterPro" id="IPR037066">
    <property type="entry name" value="Plug_dom_sf"/>
</dbReference>
<evidence type="ECO:0000256" key="5">
    <source>
        <dbReference type="ARBA" id="ARBA00023077"/>
    </source>
</evidence>
<sequence length="1085" mass="117429">MKQNYFVPIRGALICGLLWMMSIVAFAQKSVSGKVSDSKGEGVPGASISIKGTTTGTISDAEGNYKINAPSAGGTLVISSIGYKTVEIKLNNQSTVDVTLEDDASSLDEVVVTGYSVDKRRESTGAISTVKTKDLTTVPSASVEQQLQGRVAGLTVVTTSQPGSGSQIRVRGFGAFGGNEPLTIVDGLPSDASFLNPEDIESTTVLKDASAASIYGARAANGVIIYTTKKGKKNAKKLNITYDGVFGFTDPGKGQQMMNPQDQATWTWTALRNSGAPLTHPQYGSGATPIIPDYLKVGNRSGVVGTIDLEAERAKYNITGPTIGDYYQVIKANKEGTDWYKALTQTGTIQRHSLGFEGGGDASRFYVGLSLQDQQGILPSQRAKRIAMRVNSEFDLFKNVRIGENIQLTYLQILGRQGGNNGLQSSQDENDILGAFRSPTILPVYDEFGGFAGTTALGFGQGSNPVANQQAGKLNRNFNAIASGNFYIEIDPIKDMTFRSSIGGTYNNAYGWGYGRPIYETLENKSTIWSYNENASFRLGWTFTNTLTYKKKFGIHNLDLLVGQEALNTGHGKNISADGRAPFSGDPNYITISTLDIRNPANSGKENGVNFNSYFARAIYSLKDKYIITGVIRRDGSSRFGSNNRYGVFPAVSAAWRLSDEPFMKGLTWVNDLKIRGGYGTMGNSNNVAPTNQFNLYEQNVGTSGYDINGTNAGIVGGFRQSRIGNPNAKWETSITKNIGFDGSFLKGKLDVILDLWQKDTKDLLYQLPITQTVGGATAPSVNVGTMVNKGVDIQIITRGKWGKDLGYTFDVTGSFLDNKITEIGGGLTYLPDVNPSFRGVFPIRNQLGYSLSSYYGYQVVGLFQTQEQVNQALSSTVTPGAAVPVQEGAGLGRFRYADLNGDGQVNADDRTYLGSPVPKFTGGLNFSLSYKNFELLAYFYTSIGNKIYNISKRFTDFYPLFAGAAISERVKNSWSPENPNTDIPRFEQNDGFSTGSQSSSFYVEDGSYLRFQNLSVAYNVPTAIANKMKLGRIRLNAAVNNLFTVTKYGGLDPQVAGATDTNFGVDLGNFPMTRQVTFGLNVGF</sequence>
<dbReference type="InterPro" id="IPR000531">
    <property type="entry name" value="Beta-barrel_TonB"/>
</dbReference>
<comment type="similarity">
    <text evidence="8 9">Belongs to the TonB-dependent receptor family.</text>
</comment>
<dbReference type="Gene3D" id="2.60.40.1120">
    <property type="entry name" value="Carboxypeptidase-like, regulatory domain"/>
    <property type="match status" value="1"/>
</dbReference>
<comment type="caution">
    <text evidence="13">The sequence shown here is derived from an EMBL/GenBank/DDBJ whole genome shotgun (WGS) entry which is preliminary data.</text>
</comment>
<evidence type="ECO:0000259" key="11">
    <source>
        <dbReference type="Pfam" id="PF00593"/>
    </source>
</evidence>
<evidence type="ECO:0000256" key="10">
    <source>
        <dbReference type="SAM" id="SignalP"/>
    </source>
</evidence>
<feature type="domain" description="TonB-dependent receptor-like beta-barrel" evidence="11">
    <location>
        <begin position="494"/>
        <end position="1043"/>
    </location>
</feature>
<evidence type="ECO:0000313" key="14">
    <source>
        <dbReference type="Proteomes" id="UP001597510"/>
    </source>
</evidence>
<dbReference type="Gene3D" id="2.170.130.10">
    <property type="entry name" value="TonB-dependent receptor, plug domain"/>
    <property type="match status" value="1"/>
</dbReference>
<protein>
    <submittedName>
        <fullName evidence="13">SusC/RagA family TonB-linked outer membrane protein</fullName>
    </submittedName>
</protein>
<feature type="domain" description="TonB-dependent receptor plug" evidence="12">
    <location>
        <begin position="120"/>
        <end position="223"/>
    </location>
</feature>
<dbReference type="InterPro" id="IPR036942">
    <property type="entry name" value="Beta-barrel_TonB_sf"/>
</dbReference>
<keyword evidence="10" id="KW-0732">Signal</keyword>
<evidence type="ECO:0000256" key="2">
    <source>
        <dbReference type="ARBA" id="ARBA00022448"/>
    </source>
</evidence>
<keyword evidence="4 8" id="KW-0812">Transmembrane</keyword>
<keyword evidence="7 8" id="KW-0998">Cell outer membrane</keyword>
<accession>A0ABW5J472</accession>
<dbReference type="NCBIfam" id="TIGR04056">
    <property type="entry name" value="OMP_RagA_SusC"/>
    <property type="match status" value="1"/>
</dbReference>
<keyword evidence="14" id="KW-1185">Reference proteome</keyword>
<dbReference type="SUPFAM" id="SSF49464">
    <property type="entry name" value="Carboxypeptidase regulatory domain-like"/>
    <property type="match status" value="1"/>
</dbReference>
<dbReference type="InterPro" id="IPR023996">
    <property type="entry name" value="TonB-dep_OMP_SusC/RagA"/>
</dbReference>
<dbReference type="EMBL" id="JBHULC010000008">
    <property type="protein sequence ID" value="MFD2520811.1"/>
    <property type="molecule type" value="Genomic_DNA"/>
</dbReference>
<dbReference type="SUPFAM" id="SSF56935">
    <property type="entry name" value="Porins"/>
    <property type="match status" value="1"/>
</dbReference>
<evidence type="ECO:0000256" key="8">
    <source>
        <dbReference type="PROSITE-ProRule" id="PRU01360"/>
    </source>
</evidence>
<dbReference type="RefSeq" id="WP_340235186.1">
    <property type="nucleotide sequence ID" value="NZ_JBBEWC010000003.1"/>
</dbReference>
<evidence type="ECO:0000256" key="4">
    <source>
        <dbReference type="ARBA" id="ARBA00022692"/>
    </source>
</evidence>
<dbReference type="NCBIfam" id="TIGR04057">
    <property type="entry name" value="SusC_RagA_signa"/>
    <property type="match status" value="1"/>
</dbReference>
<dbReference type="InterPro" id="IPR012910">
    <property type="entry name" value="Plug_dom"/>
</dbReference>
<evidence type="ECO:0000256" key="7">
    <source>
        <dbReference type="ARBA" id="ARBA00023237"/>
    </source>
</evidence>
<feature type="signal peptide" evidence="10">
    <location>
        <begin position="1"/>
        <end position="27"/>
    </location>
</feature>
<name>A0ABW5J472_9BACT</name>
<keyword evidence="6 8" id="KW-0472">Membrane</keyword>
<gene>
    <name evidence="13" type="ORF">ACFSR2_07955</name>
</gene>
<dbReference type="PROSITE" id="PS52016">
    <property type="entry name" value="TONB_DEPENDENT_REC_3"/>
    <property type="match status" value="1"/>
</dbReference>
<keyword evidence="5 9" id="KW-0798">TonB box</keyword>
<dbReference type="InterPro" id="IPR023997">
    <property type="entry name" value="TonB-dep_OMP_SusC/RagA_CS"/>
</dbReference>
<dbReference type="InterPro" id="IPR008969">
    <property type="entry name" value="CarboxyPept-like_regulatory"/>
</dbReference>